<evidence type="ECO:0000313" key="1">
    <source>
        <dbReference type="EMBL" id="KEK17967.1"/>
    </source>
</evidence>
<proteinExistence type="predicted"/>
<dbReference type="eggNOG" id="ENOG50337JU">
    <property type="taxonomic scope" value="Bacteria"/>
</dbReference>
<organism evidence="1 2">
    <name type="scientific">Bacillus manliponensis</name>
    <dbReference type="NCBI Taxonomy" id="574376"/>
    <lineage>
        <taxon>Bacteria</taxon>
        <taxon>Bacillati</taxon>
        <taxon>Bacillota</taxon>
        <taxon>Bacilli</taxon>
        <taxon>Bacillales</taxon>
        <taxon>Bacillaceae</taxon>
        <taxon>Bacillus</taxon>
        <taxon>Bacillus cereus group</taxon>
    </lineage>
</organism>
<dbReference type="Proteomes" id="UP000027822">
    <property type="component" value="Unassembled WGS sequence"/>
</dbReference>
<protein>
    <submittedName>
        <fullName evidence="1">Uncharacterized protein</fullName>
    </submittedName>
</protein>
<name>A0A073JUS5_9BACI</name>
<comment type="caution">
    <text evidence="1">The sequence shown here is derived from an EMBL/GenBank/DDBJ whole genome shotgun (WGS) entry which is preliminary data.</text>
</comment>
<keyword evidence="2" id="KW-1185">Reference proteome</keyword>
<sequence length="191" mass="22512">MSFFSRLFKKVEQVNNRESTLNELNEELYVESPIEEANSFWVSMAQNLIINTVKAADNNVERAFVLVNFKKGEVSFDIFYQINGHLYFWNQLENQTIKKRIEHELLPQASEVADAVNKQFREANHPTISFAELQFEWETKAWFSHIIWEDDPASQLPKAQILNEWFSLIKKETQNKPLNSDTKFSWYPSNS</sequence>
<gene>
    <name evidence="1" type="ORF">BAMA_08010</name>
</gene>
<reference evidence="1 2" key="1">
    <citation type="submission" date="2014-06" db="EMBL/GenBank/DDBJ databases">
        <title>Draft genome sequence of Bacillus manliponensis JCM 15802 (MCCC 1A00708).</title>
        <authorList>
            <person name="Lai Q."/>
            <person name="Liu Y."/>
            <person name="Shao Z."/>
        </authorList>
    </citation>
    <scope>NUCLEOTIDE SEQUENCE [LARGE SCALE GENOMIC DNA]</scope>
    <source>
        <strain evidence="1 2">JCM 15802</strain>
    </source>
</reference>
<evidence type="ECO:0000313" key="2">
    <source>
        <dbReference type="Proteomes" id="UP000027822"/>
    </source>
</evidence>
<dbReference type="RefSeq" id="WP_034642116.1">
    <property type="nucleotide sequence ID" value="NZ_CBCSJC010000016.1"/>
</dbReference>
<accession>A0A073JUS5</accession>
<dbReference type="OrthoDB" id="2408536at2"/>
<dbReference type="AlphaFoldDB" id="A0A073JUS5"/>
<dbReference type="EMBL" id="JOTN01000019">
    <property type="protein sequence ID" value="KEK17967.1"/>
    <property type="molecule type" value="Genomic_DNA"/>
</dbReference>